<reference evidence="1" key="1">
    <citation type="submission" date="2016-08" db="EMBL/GenBank/DDBJ databases">
        <authorList>
            <person name="Ngugi D.K."/>
            <person name="Miyake S."/>
            <person name="Stingl U."/>
        </authorList>
    </citation>
    <scope>NUCLEOTIDE SEQUENCE</scope>
    <source>
        <strain evidence="1">SCG-D08WGA-EpuloA1</strain>
    </source>
</reference>
<evidence type="ECO:0000313" key="2">
    <source>
        <dbReference type="Proteomes" id="UP000188637"/>
    </source>
</evidence>
<sequence length="332" mass="37133">MVTLKDIAKASGLSITQVSRALNNHTDVSDDTKVKVNKIATSMGYVKNMSAQRLAMQLSNQIAIVVKGIEKETELMEYNSVYPIVCGANKYANHNNYEIAMYIIPDDINSYVNYFQQKGIGKAILFGFEYNDKRFLELLESQYICVCIDIPIEKENKGCVVTDNTLYATYAVEALIKSGKKTIAMINGKSQAIVSIERKAGYLAALSNYNLEHRQKYIFNGNFDRAKTEHLTLQIMKDYPDINGFFCASDYMAMGCMNALQTIGKKIPQDVGIIGFDNIPISKFIKPSLSTVSQNDFKKGYEAAKLLINICENKATQKITSLSCSLELRESI</sequence>
<gene>
    <name evidence="1" type="ORF">AN640_05165</name>
</gene>
<dbReference type="Proteomes" id="UP000188637">
    <property type="component" value="Unassembled WGS sequence"/>
</dbReference>
<keyword evidence="2" id="KW-1185">Reference proteome</keyword>
<dbReference type="EMBL" id="LJHD01000086">
    <property type="protein sequence ID" value="ONI44905.1"/>
    <property type="molecule type" value="Genomic_DNA"/>
</dbReference>
<protein>
    <submittedName>
        <fullName evidence="1">Uncharacterized protein</fullName>
    </submittedName>
</protein>
<proteinExistence type="predicted"/>
<name>A0ACC8XIB5_9FIRM</name>
<organism evidence="1 2">
    <name type="scientific">Candidatus Epulonipiscium fishelsonii</name>
    <dbReference type="NCBI Taxonomy" id="77094"/>
    <lineage>
        <taxon>Bacteria</taxon>
        <taxon>Bacillati</taxon>
        <taxon>Bacillota</taxon>
        <taxon>Clostridia</taxon>
        <taxon>Lachnospirales</taxon>
        <taxon>Lachnospiraceae</taxon>
        <taxon>Candidatus Epulonipiscium</taxon>
    </lineage>
</organism>
<accession>A0ACC8XIB5</accession>
<evidence type="ECO:0000313" key="1">
    <source>
        <dbReference type="EMBL" id="ONI44905.1"/>
    </source>
</evidence>
<comment type="caution">
    <text evidence="1">The sequence shown here is derived from an EMBL/GenBank/DDBJ whole genome shotgun (WGS) entry which is preliminary data.</text>
</comment>